<organism evidence="2 3">
    <name type="scientific">Georgenia deserti</name>
    <dbReference type="NCBI Taxonomy" id="2093781"/>
    <lineage>
        <taxon>Bacteria</taxon>
        <taxon>Bacillati</taxon>
        <taxon>Actinomycetota</taxon>
        <taxon>Actinomycetes</taxon>
        <taxon>Micrococcales</taxon>
        <taxon>Bogoriellaceae</taxon>
        <taxon>Georgenia</taxon>
    </lineage>
</organism>
<feature type="transmembrane region" description="Helical" evidence="1">
    <location>
        <begin position="323"/>
        <end position="344"/>
    </location>
</feature>
<reference evidence="3" key="1">
    <citation type="journal article" date="2019" name="Int. J. Syst. Evol. Microbiol.">
        <title>The Global Catalogue of Microorganisms (GCM) 10K type strain sequencing project: providing services to taxonomists for standard genome sequencing and annotation.</title>
        <authorList>
            <consortium name="The Broad Institute Genomics Platform"/>
            <consortium name="The Broad Institute Genome Sequencing Center for Infectious Disease"/>
            <person name="Wu L."/>
            <person name="Ma J."/>
        </authorList>
    </citation>
    <scope>NUCLEOTIDE SEQUENCE [LARGE SCALE GENOMIC DNA]</scope>
    <source>
        <strain evidence="3">JCM 17130</strain>
    </source>
</reference>
<feature type="transmembrane region" description="Helical" evidence="1">
    <location>
        <begin position="221"/>
        <end position="247"/>
    </location>
</feature>
<evidence type="ECO:0000256" key="1">
    <source>
        <dbReference type="SAM" id="Phobius"/>
    </source>
</evidence>
<keyword evidence="3" id="KW-1185">Reference proteome</keyword>
<proteinExistence type="predicted"/>
<feature type="transmembrane region" description="Helical" evidence="1">
    <location>
        <begin position="412"/>
        <end position="432"/>
    </location>
</feature>
<gene>
    <name evidence="2" type="ORF">ACFSE6_05820</name>
</gene>
<keyword evidence="1" id="KW-0472">Membrane</keyword>
<feature type="transmembrane region" description="Helical" evidence="1">
    <location>
        <begin position="21"/>
        <end position="48"/>
    </location>
</feature>
<feature type="transmembrane region" description="Helical" evidence="1">
    <location>
        <begin position="377"/>
        <end position="400"/>
    </location>
</feature>
<feature type="transmembrane region" description="Helical" evidence="1">
    <location>
        <begin position="195"/>
        <end position="215"/>
    </location>
</feature>
<dbReference type="RefSeq" id="WP_388003382.1">
    <property type="nucleotide sequence ID" value="NZ_JBHUEE010000002.1"/>
</dbReference>
<feature type="transmembrane region" description="Helical" evidence="1">
    <location>
        <begin position="284"/>
        <end position="303"/>
    </location>
</feature>
<accession>A0ABW4L5I7</accession>
<evidence type="ECO:0000313" key="3">
    <source>
        <dbReference type="Proteomes" id="UP001597277"/>
    </source>
</evidence>
<dbReference type="EMBL" id="JBHUEE010000002">
    <property type="protein sequence ID" value="MFD1717341.1"/>
    <property type="molecule type" value="Genomic_DNA"/>
</dbReference>
<dbReference type="Proteomes" id="UP001597277">
    <property type="component" value="Unassembled WGS sequence"/>
</dbReference>
<feature type="transmembrane region" description="Helical" evidence="1">
    <location>
        <begin position="102"/>
        <end position="128"/>
    </location>
</feature>
<comment type="caution">
    <text evidence="2">The sequence shown here is derived from an EMBL/GenBank/DDBJ whole genome shotgun (WGS) entry which is preliminary data.</text>
</comment>
<feature type="transmembrane region" description="Helical" evidence="1">
    <location>
        <begin position="148"/>
        <end position="174"/>
    </location>
</feature>
<protein>
    <submittedName>
        <fullName evidence="2">FtsX-like permease family protein</fullName>
    </submittedName>
</protein>
<keyword evidence="1" id="KW-0812">Transmembrane</keyword>
<evidence type="ECO:0000313" key="2">
    <source>
        <dbReference type="EMBL" id="MFD1717341.1"/>
    </source>
</evidence>
<sequence>MTARLALLLLRREAREDRAVLVLPVAAFAVVTALALTVFGGAAFFFSIEGEIGLLYQGLAILAVTLLVIPLLTLCGAAARLSARRRDRRLSTLSLLGASGRTVTVMTLIEATLLALAGTLLGVLGHLALTPVVGLVPFHGGPIGAGNVVLGVPGMLACVAGFVVLAAVSALVGLRRVVVSPLGVRTRQQAGSTSWLRAVGFVLAVCAGLVMGQTMRADQGTLVLAAGVVITFGLTMAVLNLVGPLVLRIQGRIQLSRASGPRSAERVLAARTVLDAPKRTWRQVGGVAMTSFAAVFAGVGLSFTELAGGTAMSAEDRMLFEDIRTGVILTLVISFVTVAASVAVNQAADVLDRRDLFAALDRMGMPLGRVDGARTRAVMGPLVTVALWSAGSAAILILPMTAVGTLTSPTTVLTVAAGLAGGILLVRLAMLATRPVLAKVMAGPVPAS</sequence>
<name>A0ABW4L5I7_9MICO</name>
<feature type="transmembrane region" description="Helical" evidence="1">
    <location>
        <begin position="54"/>
        <end position="81"/>
    </location>
</feature>
<keyword evidence="1" id="KW-1133">Transmembrane helix</keyword>